<dbReference type="PANTHER" id="PTHR33608:SF6">
    <property type="entry name" value="BLL2464 PROTEIN"/>
    <property type="match status" value="1"/>
</dbReference>
<dbReference type="InterPro" id="IPR001434">
    <property type="entry name" value="OmcB-like_DUF11"/>
</dbReference>
<dbReference type="InterPro" id="IPR055693">
    <property type="entry name" value="DUF7269"/>
</dbReference>
<evidence type="ECO:0000259" key="3">
    <source>
        <dbReference type="Pfam" id="PF01345"/>
    </source>
</evidence>
<feature type="region of interest" description="Disordered" evidence="1">
    <location>
        <begin position="184"/>
        <end position="262"/>
    </location>
</feature>
<evidence type="ECO:0000256" key="1">
    <source>
        <dbReference type="SAM" id="MobiDB-lite"/>
    </source>
</evidence>
<dbReference type="EMBL" id="JBHSFA010000002">
    <property type="protein sequence ID" value="MFC4541063.1"/>
    <property type="molecule type" value="Genomic_DNA"/>
</dbReference>
<dbReference type="AlphaFoldDB" id="A0ABD5PKT5"/>
<keyword evidence="2" id="KW-1133">Transmembrane helix</keyword>
<dbReference type="RefSeq" id="WP_250139211.1">
    <property type="nucleotide sequence ID" value="NZ_JALIQP010000001.1"/>
</dbReference>
<feature type="compositionally biased region" description="Polar residues" evidence="1">
    <location>
        <begin position="212"/>
        <end position="221"/>
    </location>
</feature>
<keyword evidence="6" id="KW-1185">Reference proteome</keyword>
<feature type="compositionally biased region" description="Basic and acidic residues" evidence="1">
    <location>
        <begin position="186"/>
        <end position="197"/>
    </location>
</feature>
<comment type="caution">
    <text evidence="5">The sequence shown here is derived from an EMBL/GenBank/DDBJ whole genome shotgun (WGS) entry which is preliminary data.</text>
</comment>
<dbReference type="Pfam" id="PF01345">
    <property type="entry name" value="DUF11"/>
    <property type="match status" value="1"/>
</dbReference>
<keyword evidence="2" id="KW-0472">Membrane</keyword>
<evidence type="ECO:0000313" key="5">
    <source>
        <dbReference type="EMBL" id="MFC4541063.1"/>
    </source>
</evidence>
<dbReference type="InterPro" id="IPR002881">
    <property type="entry name" value="DUF58"/>
</dbReference>
<reference evidence="5 6" key="1">
    <citation type="journal article" date="2019" name="Int. J. Syst. Evol. Microbiol.">
        <title>The Global Catalogue of Microorganisms (GCM) 10K type strain sequencing project: providing services to taxonomists for standard genome sequencing and annotation.</title>
        <authorList>
            <consortium name="The Broad Institute Genomics Platform"/>
            <consortium name="The Broad Institute Genome Sequencing Center for Infectious Disease"/>
            <person name="Wu L."/>
            <person name="Ma J."/>
        </authorList>
    </citation>
    <scope>NUCLEOTIDE SEQUENCE [LARGE SCALE GENOMIC DNA]</scope>
    <source>
        <strain evidence="5 6">WLHS5</strain>
    </source>
</reference>
<protein>
    <submittedName>
        <fullName evidence="5">DUF58 domain-containing protein</fullName>
    </submittedName>
</protein>
<feature type="domain" description="DUF11" evidence="3">
    <location>
        <begin position="313"/>
        <end position="369"/>
    </location>
</feature>
<feature type="domain" description="DUF58" evidence="4">
    <location>
        <begin position="457"/>
        <end position="616"/>
    </location>
</feature>
<dbReference type="Proteomes" id="UP001595898">
    <property type="component" value="Unassembled WGS sequence"/>
</dbReference>
<evidence type="ECO:0000259" key="4">
    <source>
        <dbReference type="Pfam" id="PF01882"/>
    </source>
</evidence>
<sequence>MSDRRRLLLGAGLVLFGVAVAEMVVPGLLPVPVGDRAVPITGGLVLLYAVYVRRSGGRTAIRRASTPDPEVRVPTPTPGDDVDGALKQFLTARAVYSSTRTRRGLRAAAITVLTRYGDCTEDEARTRVDEGTWTADPRAAAFLGDTDGPSRTIAGRLRDRVAGGSQYDRNIRHTVDAIAAVADVPTPDRDDGDDGIHRRLGRAVGRAGTRVAGSNGTDRTPVTSTASRSASVAANGGETSAGTTAGTGRSESGPEAKPGIRRSTNHWRGVGLVAFVALGVGLLAEQPAPLLAGIVGIGYAAYARSAPFDPVRLSVERSVSDERPDPGDVVEVTVTITNESPRLLPDVRIVDGVPEALVVTDGSPRYGTALRGGASATFSYTVEARRGRHAFQPTLVVARNLPGTVERELLVTAASTLTCVPPLRPTGERVPLREQVSRYTGAVETDAGGAGVEFHTTRRYQPGDPLNRIDWHRQARTGDLATLEFRQERAATVVLVVDVQSSAYVSPGPEADHAVDRSVAAARRVFARLLDDGHRVGIATMGAADCWLQPGTGRDHRSRGRTLLATDPALSPVPRDDEFSVRWRRRLRRRLPETAQVIVFSPLCDRSTVRSIRQFDAAGHATTVVSPDPTAGRTPGQRLQRVSRRVATTDLRRAGIPVLDWGPDNSLDELLARGWHG</sequence>
<feature type="compositionally biased region" description="Low complexity" evidence="1">
    <location>
        <begin position="222"/>
        <end position="253"/>
    </location>
</feature>
<organism evidence="5 6">
    <name type="scientific">Halosolutus amylolyticus</name>
    <dbReference type="NCBI Taxonomy" id="2932267"/>
    <lineage>
        <taxon>Archaea</taxon>
        <taxon>Methanobacteriati</taxon>
        <taxon>Methanobacteriota</taxon>
        <taxon>Stenosarchaea group</taxon>
        <taxon>Halobacteria</taxon>
        <taxon>Halobacteriales</taxon>
        <taxon>Natrialbaceae</taxon>
        <taxon>Halosolutus</taxon>
    </lineage>
</organism>
<gene>
    <name evidence="5" type="ORF">ACFO5R_03855</name>
</gene>
<dbReference type="Pfam" id="PF01882">
    <property type="entry name" value="DUF58"/>
    <property type="match status" value="1"/>
</dbReference>
<dbReference type="PANTHER" id="PTHR33608">
    <property type="entry name" value="BLL2464 PROTEIN"/>
    <property type="match status" value="1"/>
</dbReference>
<feature type="transmembrane region" description="Helical" evidence="2">
    <location>
        <begin position="267"/>
        <end position="284"/>
    </location>
</feature>
<name>A0ABD5PKT5_9EURY</name>
<feature type="transmembrane region" description="Helical" evidence="2">
    <location>
        <begin position="37"/>
        <end position="53"/>
    </location>
</feature>
<evidence type="ECO:0000313" key="6">
    <source>
        <dbReference type="Proteomes" id="UP001595898"/>
    </source>
</evidence>
<proteinExistence type="predicted"/>
<evidence type="ECO:0000256" key="2">
    <source>
        <dbReference type="SAM" id="Phobius"/>
    </source>
</evidence>
<accession>A0ABD5PKT5</accession>
<keyword evidence="2" id="KW-0812">Transmembrane</keyword>
<dbReference type="Pfam" id="PF23933">
    <property type="entry name" value="DUF7269"/>
    <property type="match status" value="1"/>
</dbReference>